<feature type="domain" description="MULE transposase" evidence="2">
    <location>
        <begin position="318"/>
        <end position="367"/>
    </location>
</feature>
<dbReference type="PANTHER" id="PTHR31669:SF251">
    <property type="entry name" value="PROTEIN FAR1-RELATED SEQUENCE"/>
    <property type="match status" value="1"/>
</dbReference>
<organism evidence="3 4">
    <name type="scientific">Oopsacas minuta</name>
    <dbReference type="NCBI Taxonomy" id="111878"/>
    <lineage>
        <taxon>Eukaryota</taxon>
        <taxon>Metazoa</taxon>
        <taxon>Porifera</taxon>
        <taxon>Hexactinellida</taxon>
        <taxon>Hexasterophora</taxon>
        <taxon>Lyssacinosida</taxon>
        <taxon>Leucopsacidae</taxon>
        <taxon>Oopsacas</taxon>
    </lineage>
</organism>
<accession>A0AAV7JQU4</accession>
<proteinExistence type="predicted"/>
<comment type="caution">
    <text evidence="3">The sequence shown here is derived from an EMBL/GenBank/DDBJ whole genome shotgun (WGS) entry which is preliminary data.</text>
</comment>
<feature type="region of interest" description="Disordered" evidence="1">
    <location>
        <begin position="78"/>
        <end position="105"/>
    </location>
</feature>
<evidence type="ECO:0000313" key="4">
    <source>
        <dbReference type="Proteomes" id="UP001165289"/>
    </source>
</evidence>
<gene>
    <name evidence="3" type="ORF">LOD99_5325</name>
</gene>
<protein>
    <recommendedName>
        <fullName evidence="2">MULE transposase domain-containing protein</fullName>
    </recommendedName>
</protein>
<dbReference type="GO" id="GO:0006355">
    <property type="term" value="P:regulation of DNA-templated transcription"/>
    <property type="evidence" value="ECO:0007669"/>
    <property type="project" value="InterPro"/>
</dbReference>
<name>A0AAV7JQU4_9METZ</name>
<dbReference type="EMBL" id="JAKMXF010000305">
    <property type="protein sequence ID" value="KAI6651358.1"/>
    <property type="molecule type" value="Genomic_DNA"/>
</dbReference>
<keyword evidence="4" id="KW-1185">Reference proteome</keyword>
<evidence type="ECO:0000256" key="1">
    <source>
        <dbReference type="SAM" id="MobiDB-lite"/>
    </source>
</evidence>
<dbReference type="InterPro" id="IPR031052">
    <property type="entry name" value="FHY3/FAR1"/>
</dbReference>
<reference evidence="3 4" key="1">
    <citation type="journal article" date="2023" name="BMC Biol.">
        <title>The compact genome of the sponge Oopsacas minuta (Hexactinellida) is lacking key metazoan core genes.</title>
        <authorList>
            <person name="Santini S."/>
            <person name="Schenkelaars Q."/>
            <person name="Jourda C."/>
            <person name="Duchesne M."/>
            <person name="Belahbib H."/>
            <person name="Rocher C."/>
            <person name="Selva M."/>
            <person name="Riesgo A."/>
            <person name="Vervoort M."/>
            <person name="Leys S.P."/>
            <person name="Kodjabachian L."/>
            <person name="Le Bivic A."/>
            <person name="Borchiellini C."/>
            <person name="Claverie J.M."/>
            <person name="Renard E."/>
        </authorList>
    </citation>
    <scope>NUCLEOTIDE SEQUENCE [LARGE SCALE GENOMIC DNA]</scope>
    <source>
        <strain evidence="3">SPO-2</strain>
    </source>
</reference>
<dbReference type="PANTHER" id="PTHR31669">
    <property type="entry name" value="PROTEIN FAR1-RELATED SEQUENCE 10-RELATED"/>
    <property type="match status" value="1"/>
</dbReference>
<sequence length="374" mass="42823">MAEPSDQSDEYFASIASQNYFLDFNSCSLTGYNEIEHPTEMIDYPNYLHNYDPDHHTDAFGPISSTESQYIISKFPDPIDTNSPPNECSQVDPEQVSENQSVSESITHTDVRRRIDTMILSRSTILPYDMPKGPWESHVTTKLDLNEWALDLATGGGRFNLVWSSTYTPTSRKGKQRVLSCYRAKKGKLTNEKRNTITQSLAESSLRQIPLEFNTLGFELKRAGLTASKINQVFISKAHEKHLPITWSYQDVYNKFQPSVEERGFDATNFVSYLQEQLSTKGLYFAIQTTEDSSMSKVFWTLTDSFERWVENSEANIVLFDTTHGTNKYTLKFAAFCTVNKHGNTQVLACTLLDRETEEAFTWAFSEFLKPFRH</sequence>
<dbReference type="InterPro" id="IPR018289">
    <property type="entry name" value="MULE_transposase_dom"/>
</dbReference>
<evidence type="ECO:0000313" key="3">
    <source>
        <dbReference type="EMBL" id="KAI6651358.1"/>
    </source>
</evidence>
<dbReference type="Pfam" id="PF10551">
    <property type="entry name" value="MULE"/>
    <property type="match status" value="1"/>
</dbReference>
<feature type="compositionally biased region" description="Polar residues" evidence="1">
    <location>
        <begin position="80"/>
        <end position="89"/>
    </location>
</feature>
<feature type="compositionally biased region" description="Low complexity" evidence="1">
    <location>
        <begin position="94"/>
        <end position="105"/>
    </location>
</feature>
<dbReference type="Proteomes" id="UP001165289">
    <property type="component" value="Unassembled WGS sequence"/>
</dbReference>
<dbReference type="AlphaFoldDB" id="A0AAV7JQU4"/>
<evidence type="ECO:0000259" key="2">
    <source>
        <dbReference type="Pfam" id="PF10551"/>
    </source>
</evidence>